<dbReference type="InterPro" id="IPR017942">
    <property type="entry name" value="Lipid-bd_serum_glycop_N"/>
</dbReference>
<dbReference type="Pfam" id="PF01273">
    <property type="entry name" value="LBP_BPI_CETP"/>
    <property type="match status" value="1"/>
</dbReference>
<dbReference type="SMART" id="SM00329">
    <property type="entry name" value="BPI2"/>
    <property type="match status" value="1"/>
</dbReference>
<dbReference type="Pfam" id="PF02886">
    <property type="entry name" value="LBP_BPI_CETP_C"/>
    <property type="match status" value="1"/>
</dbReference>
<dbReference type="SUPFAM" id="SSF55394">
    <property type="entry name" value="Bactericidal permeability-increasing protein, BPI"/>
    <property type="match status" value="2"/>
</dbReference>
<feature type="non-terminal residue" evidence="6">
    <location>
        <position position="394"/>
    </location>
</feature>
<proteinExistence type="inferred from homology"/>
<evidence type="ECO:0000259" key="5">
    <source>
        <dbReference type="SMART" id="SM00329"/>
    </source>
</evidence>
<gene>
    <name evidence="6" type="ORF">PEVE_00030839</name>
</gene>
<organism evidence="6 7">
    <name type="scientific">Porites evermanni</name>
    <dbReference type="NCBI Taxonomy" id="104178"/>
    <lineage>
        <taxon>Eukaryota</taxon>
        <taxon>Metazoa</taxon>
        <taxon>Cnidaria</taxon>
        <taxon>Anthozoa</taxon>
        <taxon>Hexacorallia</taxon>
        <taxon>Scleractinia</taxon>
        <taxon>Fungiina</taxon>
        <taxon>Poritidae</taxon>
        <taxon>Porites</taxon>
    </lineage>
</organism>
<dbReference type="PANTHER" id="PTHR10504">
    <property type="entry name" value="BACTERICIDAL PERMEABILITY-INCREASING BPI PROTEIN-RELATED"/>
    <property type="match status" value="1"/>
</dbReference>
<evidence type="ECO:0000259" key="4">
    <source>
        <dbReference type="SMART" id="SM00328"/>
    </source>
</evidence>
<feature type="domain" description="Lipid-binding serum glycoprotein C-terminal" evidence="5">
    <location>
        <begin position="259"/>
        <end position="394"/>
    </location>
</feature>
<dbReference type="InterPro" id="IPR032942">
    <property type="entry name" value="BPI/LBP/Plunc"/>
</dbReference>
<dbReference type="InterPro" id="IPR017943">
    <property type="entry name" value="Bactericidal_perm-incr_a/b_dom"/>
</dbReference>
<keyword evidence="3" id="KW-0732">Signal</keyword>
<keyword evidence="7" id="KW-1185">Reference proteome</keyword>
<dbReference type="PANTHER" id="PTHR10504:SF131">
    <property type="entry name" value="BPI2 DOMAIN-CONTAINING PROTEIN"/>
    <property type="match status" value="1"/>
</dbReference>
<name>A0ABN8MIW0_9CNID</name>
<dbReference type="InterPro" id="IPR001124">
    <property type="entry name" value="Lipid-bd_serum_glycop_C"/>
</dbReference>
<evidence type="ECO:0000313" key="6">
    <source>
        <dbReference type="EMBL" id="CAH3027152.1"/>
    </source>
</evidence>
<dbReference type="Gene3D" id="3.15.20.10">
    <property type="entry name" value="Bactericidal permeability-increasing protein, domain 2"/>
    <property type="match status" value="1"/>
</dbReference>
<dbReference type="Proteomes" id="UP001159427">
    <property type="component" value="Unassembled WGS sequence"/>
</dbReference>
<feature type="chain" id="PRO_5047362355" evidence="3">
    <location>
        <begin position="21"/>
        <end position="394"/>
    </location>
</feature>
<feature type="signal peptide" evidence="3">
    <location>
        <begin position="1"/>
        <end position="20"/>
    </location>
</feature>
<comment type="similarity">
    <text evidence="1">Belongs to the BPI/LBP/Plunc superfamily. BPI/LBP family.</text>
</comment>
<evidence type="ECO:0000256" key="1">
    <source>
        <dbReference type="ARBA" id="ARBA00007292"/>
    </source>
</evidence>
<dbReference type="EMBL" id="CALNXI010000439">
    <property type="protein sequence ID" value="CAH3027152.1"/>
    <property type="molecule type" value="Genomic_DNA"/>
</dbReference>
<reference evidence="6 7" key="1">
    <citation type="submission" date="2022-05" db="EMBL/GenBank/DDBJ databases">
        <authorList>
            <consortium name="Genoscope - CEA"/>
            <person name="William W."/>
        </authorList>
    </citation>
    <scope>NUCLEOTIDE SEQUENCE [LARGE SCALE GENOMIC DNA]</scope>
</reference>
<dbReference type="SMART" id="SM00328">
    <property type="entry name" value="BPI1"/>
    <property type="match status" value="1"/>
</dbReference>
<keyword evidence="2" id="KW-1015">Disulfide bond</keyword>
<comment type="caution">
    <text evidence="6">The sequence shown here is derived from an EMBL/GenBank/DDBJ whole genome shotgun (WGS) entry which is preliminary data.</text>
</comment>
<dbReference type="Gene3D" id="3.15.10.10">
    <property type="entry name" value="Bactericidal permeability-increasing protein, domain 1"/>
    <property type="match status" value="1"/>
</dbReference>
<accession>A0ABN8MIW0</accession>
<protein>
    <submittedName>
        <fullName evidence="6">Uncharacterized protein</fullName>
    </submittedName>
</protein>
<evidence type="ECO:0000313" key="7">
    <source>
        <dbReference type="Proteomes" id="UP001159427"/>
    </source>
</evidence>
<feature type="domain" description="Lipid-binding serum glycoprotein N-terminal" evidence="4">
    <location>
        <begin position="30"/>
        <end position="244"/>
    </location>
</feature>
<evidence type="ECO:0000256" key="2">
    <source>
        <dbReference type="ARBA" id="ARBA00023157"/>
    </source>
</evidence>
<evidence type="ECO:0000256" key="3">
    <source>
        <dbReference type="SAM" id="SignalP"/>
    </source>
</evidence>
<sequence length="394" mass="43193">MKYRVIPLLLGLLAISLVLAQAINPGIRLRVTDKALQYVDSIAVQLLNEKVKTAVVPDINGDADTPVGHVSYSLSRVHQRAFQYLIYPNTLRYRSGNVHFKFRHFTVVPDISDSGSFDLDVNGLTVTLKTKLGVDTTGHPTISAAGCSSSIGSVKIHFHGGASWLYNLFDKYVGGKIKGTLQDKLCQETSDLINTNAEKSLSTFPVKKQIDKFAVINYSLVSSPNFTESYADVFIKGEFFSAITPKEAPFSPTPLPPESESDKMAYIWLTDYVVNTAGLVYQEAGILNETVTPSMLPPNFSYPLNTKTFRLIIPKLYKVYPNRPINLKVYSTQRPTVSSSSDGVGLKINGNVDVYVQLENGSSVYTFTMGANISSLVKIAVKGNNVTGQVDSIK</sequence>